<dbReference type="PIRSF" id="PIRSF001235">
    <property type="entry name" value="Amidase_carbamoylase"/>
    <property type="match status" value="1"/>
</dbReference>
<evidence type="ECO:0000313" key="3">
    <source>
        <dbReference type="EMBL" id="KAK7755729.1"/>
    </source>
</evidence>
<dbReference type="Gene3D" id="3.30.70.360">
    <property type="match status" value="1"/>
</dbReference>
<accession>A0AAN9V722</accession>
<gene>
    <name evidence="3" type="ORF">SLS62_002342</name>
</gene>
<dbReference type="PANTHER" id="PTHR32494">
    <property type="entry name" value="ALLANTOATE DEIMINASE-RELATED"/>
    <property type="match status" value="1"/>
</dbReference>
<dbReference type="InterPro" id="IPR036264">
    <property type="entry name" value="Bact_exopeptidase_dim_dom"/>
</dbReference>
<dbReference type="Gene3D" id="3.40.630.10">
    <property type="entry name" value="Zn peptidases"/>
    <property type="match status" value="1"/>
</dbReference>
<protein>
    <submittedName>
        <fullName evidence="3">Uncharacterized protein</fullName>
    </submittedName>
</protein>
<dbReference type="GO" id="GO:0016813">
    <property type="term" value="F:hydrolase activity, acting on carbon-nitrogen (but not peptide) bonds, in linear amidines"/>
    <property type="evidence" value="ECO:0007669"/>
    <property type="project" value="InterPro"/>
</dbReference>
<reference evidence="3 4" key="1">
    <citation type="submission" date="2024-02" db="EMBL/GenBank/DDBJ databases">
        <title>De novo assembly and annotation of 12 fungi associated with fruit tree decline syndrome in Ontario, Canada.</title>
        <authorList>
            <person name="Sulman M."/>
            <person name="Ellouze W."/>
            <person name="Ilyukhin E."/>
        </authorList>
    </citation>
    <scope>NUCLEOTIDE SEQUENCE [LARGE SCALE GENOMIC DNA]</scope>
    <source>
        <strain evidence="3 4">M11/M66-122</strain>
    </source>
</reference>
<dbReference type="CDD" id="cd03884">
    <property type="entry name" value="M20_bAS"/>
    <property type="match status" value="1"/>
</dbReference>
<dbReference type="Proteomes" id="UP001320420">
    <property type="component" value="Unassembled WGS sequence"/>
</dbReference>
<keyword evidence="4" id="KW-1185">Reference proteome</keyword>
<evidence type="ECO:0000313" key="4">
    <source>
        <dbReference type="Proteomes" id="UP001320420"/>
    </source>
</evidence>
<dbReference type="InterPro" id="IPR010158">
    <property type="entry name" value="Amidase_Cbmase"/>
</dbReference>
<evidence type="ECO:0000256" key="2">
    <source>
        <dbReference type="ARBA" id="ARBA00022801"/>
    </source>
</evidence>
<dbReference type="InterPro" id="IPR002933">
    <property type="entry name" value="Peptidase_M20"/>
</dbReference>
<sequence>MARLALSEDDIRARRWFADETRKLDCELTVDQMGNMFARRAGSLGSSAPMTAMGSHLDTQPRGGRYDGILGVLAAVEVLRTLKESGHRTSFDVGVVNWTNEEGARFPRSMMASGVWAGEIPLETAWGIADIFDPSTTVKSELERHGFVGAVSCSSSAAAGGYPLGAHFELHIEQGPILEEAGRRIGAVQGAQAYRWLTFTVVGRDAHTGTTPLRARRDPLLAAAKMIAASSAIARAHDGALASTGILKIPASSSTNTLASQAVFTLDIRHPDGAVVAAVQDRCLEAFARIAREDGRGVELAWTLDTDSEAVRFDRDCVAAVQEAAAALVGPDGWLPLTSGAGHDSVYTSKRCPTTMIFVPCKDGVSHHPEEYCSPEDCALGAQTLLESVLKYDQLRAKRAS</sequence>
<dbReference type="SUPFAM" id="SSF53187">
    <property type="entry name" value="Zn-dependent exopeptidases"/>
    <property type="match status" value="1"/>
</dbReference>
<dbReference type="EMBL" id="JAKJXP020000011">
    <property type="protein sequence ID" value="KAK7755729.1"/>
    <property type="molecule type" value="Genomic_DNA"/>
</dbReference>
<keyword evidence="2" id="KW-0378">Hydrolase</keyword>
<dbReference type="Pfam" id="PF01546">
    <property type="entry name" value="Peptidase_M20"/>
    <property type="match status" value="1"/>
</dbReference>
<dbReference type="NCBIfam" id="TIGR01879">
    <property type="entry name" value="hydantase"/>
    <property type="match status" value="1"/>
</dbReference>
<comment type="caution">
    <text evidence="3">The sequence shown here is derived from an EMBL/GenBank/DDBJ whole genome shotgun (WGS) entry which is preliminary data.</text>
</comment>
<dbReference type="AlphaFoldDB" id="A0AAN9V722"/>
<dbReference type="SUPFAM" id="SSF55031">
    <property type="entry name" value="Bacterial exopeptidase dimerisation domain"/>
    <property type="match status" value="1"/>
</dbReference>
<organism evidence="3 4">
    <name type="scientific">Diatrype stigma</name>
    <dbReference type="NCBI Taxonomy" id="117547"/>
    <lineage>
        <taxon>Eukaryota</taxon>
        <taxon>Fungi</taxon>
        <taxon>Dikarya</taxon>
        <taxon>Ascomycota</taxon>
        <taxon>Pezizomycotina</taxon>
        <taxon>Sordariomycetes</taxon>
        <taxon>Xylariomycetidae</taxon>
        <taxon>Xylariales</taxon>
        <taxon>Diatrypaceae</taxon>
        <taxon>Diatrype</taxon>
    </lineage>
</organism>
<evidence type="ECO:0000256" key="1">
    <source>
        <dbReference type="ARBA" id="ARBA00006247"/>
    </source>
</evidence>
<dbReference type="PANTHER" id="PTHR32494:SF20">
    <property type="entry name" value="PEPTIDASE M20 DIMERISATION DOMAIN-CONTAINING PROTEIN"/>
    <property type="match status" value="1"/>
</dbReference>
<name>A0AAN9V722_9PEZI</name>
<proteinExistence type="inferred from homology"/>
<comment type="similarity">
    <text evidence="1">Belongs to the peptidase M20A family.</text>
</comment>